<dbReference type="HOGENOM" id="CLU_1899058_0_0_1"/>
<organism evidence="3">
    <name type="scientific">Arabidopsis lyrata subsp. lyrata</name>
    <name type="common">Lyre-leaved rock-cress</name>
    <dbReference type="NCBI Taxonomy" id="81972"/>
    <lineage>
        <taxon>Eukaryota</taxon>
        <taxon>Viridiplantae</taxon>
        <taxon>Streptophyta</taxon>
        <taxon>Embryophyta</taxon>
        <taxon>Tracheophyta</taxon>
        <taxon>Spermatophyta</taxon>
        <taxon>Magnoliopsida</taxon>
        <taxon>eudicotyledons</taxon>
        <taxon>Gunneridae</taxon>
        <taxon>Pentapetalae</taxon>
        <taxon>rosids</taxon>
        <taxon>malvids</taxon>
        <taxon>Brassicales</taxon>
        <taxon>Brassicaceae</taxon>
        <taxon>Camelineae</taxon>
        <taxon>Arabidopsis</taxon>
    </lineage>
</organism>
<sequence length="134" mass="14320">MHAFASPRGSGSTPFRASGSTQVRVSISSVHRLASGSPRAVQFPAPVQSPALNQQRPPLQVPRASVSGHSSQAQNVHDEEDEEGDAEGESDKEGLRDPTLPEDVLASLNDFLSMPSRELYTTVISPTLEPGTTW</sequence>
<dbReference type="EMBL" id="GL348713">
    <property type="protein sequence ID" value="EFH68260.1"/>
    <property type="molecule type" value="Genomic_DNA"/>
</dbReference>
<feature type="compositionally biased region" description="Acidic residues" evidence="1">
    <location>
        <begin position="78"/>
        <end position="88"/>
    </location>
</feature>
<feature type="region of interest" description="Disordered" evidence="1">
    <location>
        <begin position="1"/>
        <end position="102"/>
    </location>
</feature>
<proteinExistence type="predicted"/>
<gene>
    <name evidence="2" type="ORF">ARALYDRAFT_892886</name>
</gene>
<evidence type="ECO:0000256" key="1">
    <source>
        <dbReference type="SAM" id="MobiDB-lite"/>
    </source>
</evidence>
<dbReference type="AlphaFoldDB" id="D7KC64"/>
<dbReference type="Gramene" id="scaffold_105680.1">
    <property type="protein sequence ID" value="scaffold_105680.1"/>
    <property type="gene ID" value="scaffold_105680.1"/>
</dbReference>
<accession>D7KC64</accession>
<evidence type="ECO:0000313" key="3">
    <source>
        <dbReference type="Proteomes" id="UP000008694"/>
    </source>
</evidence>
<protein>
    <submittedName>
        <fullName evidence="2">Uncharacterized protein</fullName>
    </submittedName>
</protein>
<dbReference type="Proteomes" id="UP000008694">
    <property type="component" value="Unassembled WGS sequence"/>
</dbReference>
<reference evidence="3" key="1">
    <citation type="journal article" date="2011" name="Nat. Genet.">
        <title>The Arabidopsis lyrata genome sequence and the basis of rapid genome size change.</title>
        <authorList>
            <person name="Hu T.T."/>
            <person name="Pattyn P."/>
            <person name="Bakker E.G."/>
            <person name="Cao J."/>
            <person name="Cheng J.-F."/>
            <person name="Clark R.M."/>
            <person name="Fahlgren N."/>
            <person name="Fawcett J.A."/>
            <person name="Grimwood J."/>
            <person name="Gundlach H."/>
            <person name="Haberer G."/>
            <person name="Hollister J.D."/>
            <person name="Ossowski S."/>
            <person name="Ottilar R.P."/>
            <person name="Salamov A.A."/>
            <person name="Schneeberger K."/>
            <person name="Spannagl M."/>
            <person name="Wang X."/>
            <person name="Yang L."/>
            <person name="Nasrallah M.E."/>
            <person name="Bergelson J."/>
            <person name="Carrington J.C."/>
            <person name="Gaut B.S."/>
            <person name="Schmutz J."/>
            <person name="Mayer K.F.X."/>
            <person name="Van de Peer Y."/>
            <person name="Grigoriev I.V."/>
            <person name="Nordborg M."/>
            <person name="Weigel D."/>
            <person name="Guo Y.-L."/>
        </authorList>
    </citation>
    <scope>NUCLEOTIDE SEQUENCE [LARGE SCALE GENOMIC DNA]</scope>
    <source>
        <strain evidence="3">cv. MN47</strain>
    </source>
</reference>
<keyword evidence="3" id="KW-1185">Reference proteome</keyword>
<name>D7KC64_ARALL</name>
<evidence type="ECO:0000313" key="2">
    <source>
        <dbReference type="EMBL" id="EFH68260.1"/>
    </source>
</evidence>
<feature type="compositionally biased region" description="Polar residues" evidence="1">
    <location>
        <begin position="9"/>
        <end position="29"/>
    </location>
</feature>